<organism evidence="1">
    <name type="scientific">marine metagenome</name>
    <dbReference type="NCBI Taxonomy" id="408172"/>
    <lineage>
        <taxon>unclassified sequences</taxon>
        <taxon>metagenomes</taxon>
        <taxon>ecological metagenomes</taxon>
    </lineage>
</organism>
<evidence type="ECO:0000313" key="1">
    <source>
        <dbReference type="EMBL" id="SVB85406.1"/>
    </source>
</evidence>
<proteinExistence type="predicted"/>
<dbReference type="AlphaFoldDB" id="A0A382HDP8"/>
<dbReference type="EMBL" id="UINC01060667">
    <property type="protein sequence ID" value="SVB85406.1"/>
    <property type="molecule type" value="Genomic_DNA"/>
</dbReference>
<protein>
    <submittedName>
        <fullName evidence="1">Uncharacterized protein</fullName>
    </submittedName>
</protein>
<accession>A0A382HDP8</accession>
<feature type="non-terminal residue" evidence="1">
    <location>
        <position position="1"/>
    </location>
</feature>
<reference evidence="1" key="1">
    <citation type="submission" date="2018-05" db="EMBL/GenBank/DDBJ databases">
        <authorList>
            <person name="Lanie J.A."/>
            <person name="Ng W.-L."/>
            <person name="Kazmierczak K.M."/>
            <person name="Andrzejewski T.M."/>
            <person name="Davidsen T.M."/>
            <person name="Wayne K.J."/>
            <person name="Tettelin H."/>
            <person name="Glass J.I."/>
            <person name="Rusch D."/>
            <person name="Podicherti R."/>
            <person name="Tsui H.-C.T."/>
            <person name="Winkler M.E."/>
        </authorList>
    </citation>
    <scope>NUCLEOTIDE SEQUENCE</scope>
</reference>
<sequence>GESGTDTLLVNSTDISTLSFSRTETNIVTTEVFDLRGGSDGGVTVRIATDDLDSFSTIIGDGTSDILNLFAGSTLDLRDKTLTGIETINLTQVVNSDVFNLSGTFQQIKVNAGTTITGLTTVTGSVDSNGNPDDVIELNGNRDVSGGTFLRLDEFHLDDGSGARQTLGANSTTSFGAMEIDGFTVGSGSTTDVFDYKSDLRSSADDGTGTLKASTADLGLTVIDSSNKGANIISNDTNGVIEFETSQLINFDDGISIAPNDLDFTAQNTTGVLTDIITAVQAILVSTNSVSNLTGTGNQVAAGNDGTDALLIFYESSASDSDAVIIRYQEDATADTDFDTDELSVFAIFENIGSGNFDTANII</sequence>
<name>A0A382HDP8_9ZZZZ</name>
<gene>
    <name evidence="1" type="ORF">METZ01_LOCUS238260</name>
</gene>